<dbReference type="AlphaFoldDB" id="A0A504XGJ8"/>
<keyword evidence="2" id="KW-0472">Membrane</keyword>
<keyword evidence="2" id="KW-1133">Transmembrane helix</keyword>
<proteinExistence type="predicted"/>
<sequence length="216" mass="24646">MRLELKDFVQATRSMHQQPGGVKRTRLMLRLRPYQSRKTFVLKATDGRVTMTTRVEHQGQIKMVESLVNEFVTECTRASVGSPVPSTATASAGEQQAANAAAASSVSAASGHKDRKRVYRNASKTRDPFLRDGTVSSRFFRSYRTQLPFPARMFGIFLVGFSLGLVLEVFACKTHLYESVMMKKDARRHEFDEFVVDFRQNVERWQREDMGKRQSL</sequence>
<dbReference type="EMBL" id="RHLD01000062">
    <property type="protein sequence ID" value="TPP43987.1"/>
    <property type="molecule type" value="Genomic_DNA"/>
</dbReference>
<feature type="region of interest" description="Disordered" evidence="1">
    <location>
        <begin position="104"/>
        <end position="123"/>
    </location>
</feature>
<evidence type="ECO:0000313" key="4">
    <source>
        <dbReference type="Proteomes" id="UP000318821"/>
    </source>
</evidence>
<keyword evidence="2" id="KW-0812">Transmembrane</keyword>
<organism evidence="3 4">
    <name type="scientific">Leishmania donovani</name>
    <dbReference type="NCBI Taxonomy" id="5661"/>
    <lineage>
        <taxon>Eukaryota</taxon>
        <taxon>Discoba</taxon>
        <taxon>Euglenozoa</taxon>
        <taxon>Kinetoplastea</taxon>
        <taxon>Metakinetoplastina</taxon>
        <taxon>Trypanosomatida</taxon>
        <taxon>Trypanosomatidae</taxon>
        <taxon>Leishmaniinae</taxon>
        <taxon>Leishmania</taxon>
    </lineage>
</organism>
<protein>
    <submittedName>
        <fullName evidence="3">Uncharacterized protein</fullName>
    </submittedName>
</protein>
<dbReference type="VEuPathDB" id="TriTrypDB:LdBPK_020240.1"/>
<name>A0A504XGJ8_LEIDO</name>
<dbReference type="VEuPathDB" id="TriTrypDB:LDHU3_02.0340"/>
<feature type="transmembrane region" description="Helical" evidence="2">
    <location>
        <begin position="153"/>
        <end position="172"/>
    </location>
</feature>
<dbReference type="VEuPathDB" id="TriTrypDB:LdCL_020007800"/>
<evidence type="ECO:0000256" key="1">
    <source>
        <dbReference type="SAM" id="MobiDB-lite"/>
    </source>
</evidence>
<evidence type="ECO:0000256" key="2">
    <source>
        <dbReference type="SAM" id="Phobius"/>
    </source>
</evidence>
<gene>
    <name evidence="3" type="ORF">CGC20_37195</name>
</gene>
<dbReference type="VEuPathDB" id="TriTrypDB:LDHU3_02.0350"/>
<accession>A0A504XGJ8</accession>
<reference evidence="4" key="1">
    <citation type="submission" date="2019-02" db="EMBL/GenBank/DDBJ databases">
        <title>FDA dAtabase for Regulatory Grade micrObial Sequences (FDA-ARGOS): Supporting development and validation of Infectious Disease Dx tests.</title>
        <authorList>
            <person name="Duncan R."/>
            <person name="Fisher C."/>
            <person name="Tallon L."/>
            <person name="Sadzewicz L."/>
            <person name="Sengamalay N."/>
            <person name="Ott S."/>
            <person name="Godinez A."/>
            <person name="Nagaraj S."/>
            <person name="Vavikolanu K."/>
            <person name="Vyas G."/>
            <person name="Nadendla S."/>
            <person name="Aluvathingal J."/>
            <person name="Sichtig H."/>
        </authorList>
    </citation>
    <scope>NUCLEOTIDE SEQUENCE [LARGE SCALE GENOMIC DNA]</scope>
    <source>
        <strain evidence="4">FDAARGOS_360</strain>
    </source>
</reference>
<dbReference type="Proteomes" id="UP000318821">
    <property type="component" value="Unassembled WGS sequence"/>
</dbReference>
<evidence type="ECO:0000313" key="3">
    <source>
        <dbReference type="EMBL" id="TPP43987.1"/>
    </source>
</evidence>
<comment type="caution">
    <text evidence="3">The sequence shown here is derived from an EMBL/GenBank/DDBJ whole genome shotgun (WGS) entry which is preliminary data.</text>
</comment>
<dbReference type="VEuPathDB" id="TriTrypDB:LdBPK_020250.1"/>
<dbReference type="VEuPathDB" id="TriTrypDB:LdCL_020007900"/>